<keyword evidence="11 19" id="KW-0460">Magnesium</keyword>
<dbReference type="STRING" id="1121409.SAMN02745124_02589"/>
<evidence type="ECO:0000256" key="14">
    <source>
        <dbReference type="ARBA" id="ARBA00025228"/>
    </source>
</evidence>
<dbReference type="InterPro" id="IPR003805">
    <property type="entry name" value="CobS"/>
</dbReference>
<comment type="cofactor">
    <cofactor evidence="1 19">
        <name>Mg(2+)</name>
        <dbReference type="ChEBI" id="CHEBI:18420"/>
    </cofactor>
</comment>
<keyword evidence="12 19" id="KW-1133">Transmembrane helix</keyword>
<dbReference type="Pfam" id="PF02654">
    <property type="entry name" value="CobS"/>
    <property type="match status" value="1"/>
</dbReference>
<evidence type="ECO:0000256" key="19">
    <source>
        <dbReference type="HAMAP-Rule" id="MF_00719"/>
    </source>
</evidence>
<dbReference type="Proteomes" id="UP000184139">
    <property type="component" value="Unassembled WGS sequence"/>
</dbReference>
<dbReference type="PANTHER" id="PTHR34148:SF1">
    <property type="entry name" value="ADENOSYLCOBINAMIDE-GDP RIBAZOLETRANSFERASE"/>
    <property type="match status" value="1"/>
</dbReference>
<evidence type="ECO:0000256" key="12">
    <source>
        <dbReference type="ARBA" id="ARBA00022989"/>
    </source>
</evidence>
<comment type="similarity">
    <text evidence="4 19">Belongs to the CobS family.</text>
</comment>
<sequence length="262" mass="27165">MPSQHRESSARRAVAHPVRSLLTALGFLSIIPITTRDGDERGEFAAALFYFPLVGLLLGGLAAVFFLVLQPILPPLVVGALLAVLLSLLSGFIHLDGLADSADGFFSGTPRERCLEIMRDSRIGVMGSAAICSLLVIKVAALASIDGGQMIVALLVAATGGRVGIVCMMALLPYARSGSGLGLLFYGGATRQAAVVSILLLAVLVLVSAGHRFMPIFTAAAALLLLLAALCRKKIGGATGDTLGATCEMMEATILIVFSMTL</sequence>
<evidence type="ECO:0000256" key="17">
    <source>
        <dbReference type="ARBA" id="ARBA00048623"/>
    </source>
</evidence>
<keyword evidence="13 19" id="KW-0472">Membrane</keyword>
<evidence type="ECO:0000256" key="8">
    <source>
        <dbReference type="ARBA" id="ARBA00022573"/>
    </source>
</evidence>
<dbReference type="EC" id="2.7.8.26" evidence="5 19"/>
<dbReference type="RefSeq" id="WP_161949851.1">
    <property type="nucleotide sequence ID" value="NZ_FQXS01000015.1"/>
</dbReference>
<keyword evidence="9 19" id="KW-0808">Transferase</keyword>
<comment type="function">
    <text evidence="14 19">Joins adenosylcobinamide-GDP and alpha-ribazole to generate adenosylcobalamin (Ado-cobalamin). Also synthesizes adenosylcobalamin 5'-phosphate from adenosylcobinamide-GDP and alpha-ribazole 5'-phosphate.</text>
</comment>
<dbReference type="HAMAP" id="MF_00719">
    <property type="entry name" value="CobS"/>
    <property type="match status" value="1"/>
</dbReference>
<evidence type="ECO:0000256" key="16">
    <source>
        <dbReference type="ARBA" id="ARBA00032853"/>
    </source>
</evidence>
<keyword evidence="21" id="KW-1185">Reference proteome</keyword>
<keyword evidence="10 19" id="KW-0812">Transmembrane</keyword>
<comment type="pathway">
    <text evidence="3 19">Cofactor biosynthesis; adenosylcobalamin biosynthesis; adenosylcobalamin from cob(II)yrinate a,c-diamide: step 7/7.</text>
</comment>
<protein>
    <recommendedName>
        <fullName evidence="6 19">Adenosylcobinamide-GDP ribazoletransferase</fullName>
        <ecNumber evidence="5 19">2.7.8.26</ecNumber>
    </recommendedName>
    <alternativeName>
        <fullName evidence="16 19">Cobalamin synthase</fullName>
    </alternativeName>
    <alternativeName>
        <fullName evidence="15 19">Cobalamin-5'-phosphate synthase</fullName>
    </alternativeName>
</protein>
<feature type="transmembrane region" description="Helical" evidence="19">
    <location>
        <begin position="213"/>
        <end position="231"/>
    </location>
</feature>
<feature type="transmembrane region" description="Helical" evidence="19">
    <location>
        <begin position="47"/>
        <end position="69"/>
    </location>
</feature>
<keyword evidence="8 19" id="KW-0169">Cobalamin biosynthesis</keyword>
<dbReference type="GO" id="GO:0008818">
    <property type="term" value="F:cobalamin 5'-phosphate synthase activity"/>
    <property type="evidence" value="ECO:0007669"/>
    <property type="project" value="UniProtKB-UniRule"/>
</dbReference>
<evidence type="ECO:0000256" key="15">
    <source>
        <dbReference type="ARBA" id="ARBA00032605"/>
    </source>
</evidence>
<dbReference type="GO" id="GO:0009236">
    <property type="term" value="P:cobalamin biosynthetic process"/>
    <property type="evidence" value="ECO:0007669"/>
    <property type="project" value="UniProtKB-UniRule"/>
</dbReference>
<comment type="catalytic activity">
    <reaction evidence="17 19">
        <text>alpha-ribazole + adenosylcob(III)inamide-GDP = adenosylcob(III)alamin + GMP + H(+)</text>
        <dbReference type="Rhea" id="RHEA:16049"/>
        <dbReference type="ChEBI" id="CHEBI:10329"/>
        <dbReference type="ChEBI" id="CHEBI:15378"/>
        <dbReference type="ChEBI" id="CHEBI:18408"/>
        <dbReference type="ChEBI" id="CHEBI:58115"/>
        <dbReference type="ChEBI" id="CHEBI:60487"/>
        <dbReference type="EC" id="2.7.8.26"/>
    </reaction>
</comment>
<evidence type="ECO:0000256" key="11">
    <source>
        <dbReference type="ARBA" id="ARBA00022842"/>
    </source>
</evidence>
<comment type="catalytic activity">
    <reaction evidence="18 19">
        <text>alpha-ribazole 5'-phosphate + adenosylcob(III)inamide-GDP = adenosylcob(III)alamin 5'-phosphate + GMP + H(+)</text>
        <dbReference type="Rhea" id="RHEA:23560"/>
        <dbReference type="ChEBI" id="CHEBI:15378"/>
        <dbReference type="ChEBI" id="CHEBI:57918"/>
        <dbReference type="ChEBI" id="CHEBI:58115"/>
        <dbReference type="ChEBI" id="CHEBI:60487"/>
        <dbReference type="ChEBI" id="CHEBI:60493"/>
        <dbReference type="EC" id="2.7.8.26"/>
    </reaction>
</comment>
<evidence type="ECO:0000256" key="7">
    <source>
        <dbReference type="ARBA" id="ARBA00022475"/>
    </source>
</evidence>
<evidence type="ECO:0000256" key="13">
    <source>
        <dbReference type="ARBA" id="ARBA00023136"/>
    </source>
</evidence>
<feature type="transmembrane region" description="Helical" evidence="19">
    <location>
        <begin position="18"/>
        <end position="35"/>
    </location>
</feature>
<evidence type="ECO:0000256" key="2">
    <source>
        <dbReference type="ARBA" id="ARBA00004651"/>
    </source>
</evidence>
<dbReference type="GO" id="GO:0005886">
    <property type="term" value="C:plasma membrane"/>
    <property type="evidence" value="ECO:0007669"/>
    <property type="project" value="UniProtKB-SubCell"/>
</dbReference>
<evidence type="ECO:0000313" key="20">
    <source>
        <dbReference type="EMBL" id="SHH91993.1"/>
    </source>
</evidence>
<dbReference type="GO" id="GO:0051073">
    <property type="term" value="F:adenosylcobinamide-GDP ribazoletransferase activity"/>
    <property type="evidence" value="ECO:0007669"/>
    <property type="project" value="UniProtKB-UniRule"/>
</dbReference>
<evidence type="ECO:0000256" key="1">
    <source>
        <dbReference type="ARBA" id="ARBA00001946"/>
    </source>
</evidence>
<evidence type="ECO:0000256" key="18">
    <source>
        <dbReference type="ARBA" id="ARBA00049504"/>
    </source>
</evidence>
<comment type="subcellular location">
    <subcellularLocation>
        <location evidence="2 19">Cell membrane</location>
        <topology evidence="2 19">Multi-pass membrane protein</topology>
    </subcellularLocation>
</comment>
<evidence type="ECO:0000256" key="4">
    <source>
        <dbReference type="ARBA" id="ARBA00010561"/>
    </source>
</evidence>
<evidence type="ECO:0000256" key="3">
    <source>
        <dbReference type="ARBA" id="ARBA00004663"/>
    </source>
</evidence>
<reference evidence="20 21" key="1">
    <citation type="submission" date="2016-11" db="EMBL/GenBank/DDBJ databases">
        <authorList>
            <person name="Jaros S."/>
            <person name="Januszkiewicz K."/>
            <person name="Wedrychowicz H."/>
        </authorList>
    </citation>
    <scope>NUCLEOTIDE SEQUENCE [LARGE SCALE GENOMIC DNA]</scope>
    <source>
        <strain evidence="20 21">DSM 9705</strain>
    </source>
</reference>
<feature type="transmembrane region" description="Helical" evidence="19">
    <location>
        <begin position="151"/>
        <end position="172"/>
    </location>
</feature>
<dbReference type="EMBL" id="FQXS01000015">
    <property type="protein sequence ID" value="SHH91993.1"/>
    <property type="molecule type" value="Genomic_DNA"/>
</dbReference>
<feature type="transmembrane region" description="Helical" evidence="19">
    <location>
        <begin position="123"/>
        <end position="145"/>
    </location>
</feature>
<dbReference type="NCBIfam" id="TIGR00317">
    <property type="entry name" value="cobS"/>
    <property type="match status" value="1"/>
</dbReference>
<dbReference type="UniPathway" id="UPA00148">
    <property type="reaction ID" value="UER00238"/>
</dbReference>
<evidence type="ECO:0000256" key="6">
    <source>
        <dbReference type="ARBA" id="ARBA00015850"/>
    </source>
</evidence>
<evidence type="ECO:0000256" key="10">
    <source>
        <dbReference type="ARBA" id="ARBA00022692"/>
    </source>
</evidence>
<feature type="transmembrane region" description="Helical" evidence="19">
    <location>
        <begin position="184"/>
        <end position="207"/>
    </location>
</feature>
<dbReference type="AlphaFoldDB" id="A0A1M5WYK2"/>
<gene>
    <name evidence="19" type="primary">cobS</name>
    <name evidence="20" type="ORF">SAMN02745124_02589</name>
</gene>
<accession>A0A1M5WYK2</accession>
<evidence type="ECO:0000256" key="9">
    <source>
        <dbReference type="ARBA" id="ARBA00022679"/>
    </source>
</evidence>
<evidence type="ECO:0000313" key="21">
    <source>
        <dbReference type="Proteomes" id="UP000184139"/>
    </source>
</evidence>
<dbReference type="PANTHER" id="PTHR34148">
    <property type="entry name" value="ADENOSYLCOBINAMIDE-GDP RIBAZOLETRANSFERASE"/>
    <property type="match status" value="1"/>
</dbReference>
<proteinExistence type="inferred from homology"/>
<organism evidence="20 21">
    <name type="scientific">Desulfofustis glycolicus DSM 9705</name>
    <dbReference type="NCBI Taxonomy" id="1121409"/>
    <lineage>
        <taxon>Bacteria</taxon>
        <taxon>Pseudomonadati</taxon>
        <taxon>Thermodesulfobacteriota</taxon>
        <taxon>Desulfobulbia</taxon>
        <taxon>Desulfobulbales</taxon>
        <taxon>Desulfocapsaceae</taxon>
        <taxon>Desulfofustis</taxon>
    </lineage>
</organism>
<keyword evidence="7 19" id="KW-1003">Cell membrane</keyword>
<evidence type="ECO:0000256" key="5">
    <source>
        <dbReference type="ARBA" id="ARBA00013200"/>
    </source>
</evidence>
<dbReference type="OrthoDB" id="9794223at2"/>
<feature type="transmembrane region" description="Helical" evidence="19">
    <location>
        <begin position="75"/>
        <end position="95"/>
    </location>
</feature>
<name>A0A1M5WYK2_9BACT</name>